<dbReference type="Proteomes" id="UP000177117">
    <property type="component" value="Unassembled WGS sequence"/>
</dbReference>
<evidence type="ECO:0000313" key="4">
    <source>
        <dbReference type="Proteomes" id="UP000177117"/>
    </source>
</evidence>
<dbReference type="PANTHER" id="PTHR11373">
    <property type="entry name" value="DEOXYNUCLEOSIDE TRIPHOSPHATE TRIPHOSPHOHYDROLASE"/>
    <property type="match status" value="1"/>
</dbReference>
<accession>A0A1F8EFA4</accession>
<name>A0A1F8EFA4_9BACT</name>
<dbReference type="InterPro" id="IPR045509">
    <property type="entry name" value="HD_assoc_2"/>
</dbReference>
<reference evidence="3 4" key="1">
    <citation type="journal article" date="2016" name="Nat. Commun.">
        <title>Thousands of microbial genomes shed light on interconnected biogeochemical processes in an aquifer system.</title>
        <authorList>
            <person name="Anantharaman K."/>
            <person name="Brown C.T."/>
            <person name="Hug L.A."/>
            <person name="Sharon I."/>
            <person name="Castelle C.J."/>
            <person name="Probst A.J."/>
            <person name="Thomas B.C."/>
            <person name="Singh A."/>
            <person name="Wilkins M.J."/>
            <person name="Karaoz U."/>
            <person name="Brodie E.L."/>
            <person name="Williams K.H."/>
            <person name="Hubbard S.S."/>
            <person name="Banfield J.F."/>
        </authorList>
    </citation>
    <scope>NUCLEOTIDE SEQUENCE [LARGE SCALE GENOMIC DNA]</scope>
</reference>
<comment type="caution">
    <text evidence="3">The sequence shown here is derived from an EMBL/GenBank/DDBJ whole genome shotgun (WGS) entry which is preliminary data.</text>
</comment>
<dbReference type="Pfam" id="PF19276">
    <property type="entry name" value="HD_assoc_2"/>
    <property type="match status" value="1"/>
</dbReference>
<evidence type="ECO:0000313" key="3">
    <source>
        <dbReference type="EMBL" id="OGM99510.1"/>
    </source>
</evidence>
<proteinExistence type="predicted"/>
<dbReference type="AlphaFoldDB" id="A0A1F8EFA4"/>
<dbReference type="InterPro" id="IPR050135">
    <property type="entry name" value="dGTPase-like"/>
</dbReference>
<protein>
    <submittedName>
        <fullName evidence="3">Uncharacterized protein</fullName>
    </submittedName>
</protein>
<dbReference type="SUPFAM" id="SSF109604">
    <property type="entry name" value="HD-domain/PDEase-like"/>
    <property type="match status" value="1"/>
</dbReference>
<feature type="domain" description="HD-associated" evidence="2">
    <location>
        <begin position="181"/>
        <end position="296"/>
    </location>
</feature>
<dbReference type="GO" id="GO:0008832">
    <property type="term" value="F:dGTPase activity"/>
    <property type="evidence" value="ECO:0007669"/>
    <property type="project" value="TreeGrafter"/>
</dbReference>
<dbReference type="Gene3D" id="1.10.3210.10">
    <property type="entry name" value="Hypothetical protein af1432"/>
    <property type="match status" value="1"/>
</dbReference>
<dbReference type="InterPro" id="IPR003607">
    <property type="entry name" value="HD/PDEase_dom"/>
</dbReference>
<gene>
    <name evidence="3" type="ORF">A2650_01310</name>
</gene>
<sequence length="421" mass="49073">MPNKFYKKYIRIPPSESIDIRDIMPILHHPLFQRLLHISQLGTTLNVFPGAVHNRFEHALGVYGKTKKFSKMMVEDGFLTPHEAKNVSLFGLLHDVGHGPFSHVIEELTPISGDEHENGLVVLEYLKKEIKASGGDYNFIKKIASHDNPLYQIVMDKNVGMDKLDYLERDVYHTGFGQRPDIESIFNYLVYTKGQLVIDKKSLEAAKQMQKLYIYMYKEVYLHKSALISQRFIQKMMTILINLEKMDPAQLWQMNDKELMALIYISKNEELQFLYNSYKDRSLPRTGLVIRLKDREFKERIAGKEIKVVGEDKEFFQKFMDHASPTDLEDLESKIGLLVKVPAYKIVIVPTLTPWRFVPQDILYHDNGKILSLKDTQKEYFEALNYEMNDYMAVRVCIVGDRGIIYKNSSKIYKLIKEETK</sequence>
<evidence type="ECO:0000259" key="2">
    <source>
        <dbReference type="Pfam" id="PF19276"/>
    </source>
</evidence>
<dbReference type="InterPro" id="IPR006674">
    <property type="entry name" value="HD_domain"/>
</dbReference>
<dbReference type="GO" id="GO:0006203">
    <property type="term" value="P:dGTP catabolic process"/>
    <property type="evidence" value="ECO:0007669"/>
    <property type="project" value="TreeGrafter"/>
</dbReference>
<dbReference type="Pfam" id="PF01966">
    <property type="entry name" value="HD"/>
    <property type="match status" value="1"/>
</dbReference>
<evidence type="ECO:0000259" key="1">
    <source>
        <dbReference type="Pfam" id="PF01966"/>
    </source>
</evidence>
<organism evidence="3 4">
    <name type="scientific">Candidatus Yanofskybacteria bacterium RIFCSPHIGHO2_01_FULL_41_53</name>
    <dbReference type="NCBI Taxonomy" id="1802663"/>
    <lineage>
        <taxon>Bacteria</taxon>
        <taxon>Candidatus Yanofskyibacteriota</taxon>
    </lineage>
</organism>
<dbReference type="CDD" id="cd00077">
    <property type="entry name" value="HDc"/>
    <property type="match status" value="1"/>
</dbReference>
<feature type="domain" description="HD" evidence="1">
    <location>
        <begin position="55"/>
        <end position="146"/>
    </location>
</feature>
<dbReference type="PANTHER" id="PTHR11373:SF4">
    <property type="entry name" value="DEOXYNUCLEOSIDE TRIPHOSPHATE TRIPHOSPHOHYDROLASE SAMHD1"/>
    <property type="match status" value="1"/>
</dbReference>
<dbReference type="EMBL" id="MGJD01000043">
    <property type="protein sequence ID" value="OGM99510.1"/>
    <property type="molecule type" value="Genomic_DNA"/>
</dbReference>